<dbReference type="Proteomes" id="UP000824469">
    <property type="component" value="Unassembled WGS sequence"/>
</dbReference>
<evidence type="ECO:0000256" key="11">
    <source>
        <dbReference type="ARBA" id="ARBA00023136"/>
    </source>
</evidence>
<feature type="transmembrane region" description="Helical" evidence="15">
    <location>
        <begin position="281"/>
        <end position="302"/>
    </location>
</feature>
<dbReference type="SMART" id="SM00473">
    <property type="entry name" value="PAN_AP"/>
    <property type="match status" value="1"/>
</dbReference>
<keyword evidence="12" id="KW-1015">Disulfide bond</keyword>
<evidence type="ECO:0000256" key="13">
    <source>
        <dbReference type="ARBA" id="ARBA00047899"/>
    </source>
</evidence>
<dbReference type="GO" id="GO:0005524">
    <property type="term" value="F:ATP binding"/>
    <property type="evidence" value="ECO:0007669"/>
    <property type="project" value="UniProtKB-KW"/>
</dbReference>
<comment type="catalytic activity">
    <reaction evidence="13">
        <text>L-threonyl-[protein] + ATP = O-phospho-L-threonyl-[protein] + ADP + H(+)</text>
        <dbReference type="Rhea" id="RHEA:46608"/>
        <dbReference type="Rhea" id="RHEA-COMP:11060"/>
        <dbReference type="Rhea" id="RHEA-COMP:11605"/>
        <dbReference type="ChEBI" id="CHEBI:15378"/>
        <dbReference type="ChEBI" id="CHEBI:30013"/>
        <dbReference type="ChEBI" id="CHEBI:30616"/>
        <dbReference type="ChEBI" id="CHEBI:61977"/>
        <dbReference type="ChEBI" id="CHEBI:456216"/>
        <dbReference type="EC" id="2.7.11.1"/>
    </reaction>
</comment>
<dbReference type="PROSITE" id="PS50011">
    <property type="entry name" value="PROTEIN_KINASE_DOM"/>
    <property type="match status" value="1"/>
</dbReference>
<evidence type="ECO:0000313" key="19">
    <source>
        <dbReference type="Proteomes" id="UP000824469"/>
    </source>
</evidence>
<evidence type="ECO:0000256" key="6">
    <source>
        <dbReference type="ARBA" id="ARBA00022729"/>
    </source>
</evidence>
<dbReference type="PANTHER" id="PTHR47974:SF19">
    <property type="entry name" value="RECEPTOR-LIKE SERINE_THREONINE-PROTEIN KINASE"/>
    <property type="match status" value="1"/>
</dbReference>
<evidence type="ECO:0000256" key="15">
    <source>
        <dbReference type="SAM" id="Phobius"/>
    </source>
</evidence>
<dbReference type="CDD" id="cd01098">
    <property type="entry name" value="PAN_AP_plant"/>
    <property type="match status" value="1"/>
</dbReference>
<evidence type="ECO:0000256" key="5">
    <source>
        <dbReference type="ARBA" id="ARBA00022692"/>
    </source>
</evidence>
<feature type="domain" description="Protein kinase" evidence="16">
    <location>
        <begin position="334"/>
        <end position="535"/>
    </location>
</feature>
<evidence type="ECO:0000256" key="10">
    <source>
        <dbReference type="ARBA" id="ARBA00022989"/>
    </source>
</evidence>
<dbReference type="InterPro" id="IPR000719">
    <property type="entry name" value="Prot_kinase_dom"/>
</dbReference>
<comment type="subcellular location">
    <subcellularLocation>
        <location evidence="1">Membrane</location>
        <topology evidence="1">Single-pass membrane protein</topology>
    </subcellularLocation>
</comment>
<dbReference type="InterPro" id="IPR036426">
    <property type="entry name" value="Bulb-type_lectin_dom_sf"/>
</dbReference>
<keyword evidence="6" id="KW-0732">Signal</keyword>
<dbReference type="EMBL" id="JAHRHJ020000003">
    <property type="protein sequence ID" value="KAH9323908.1"/>
    <property type="molecule type" value="Genomic_DNA"/>
</dbReference>
<comment type="catalytic activity">
    <reaction evidence="14">
        <text>L-seryl-[protein] + ATP = O-phospho-L-seryl-[protein] + ADP + H(+)</text>
        <dbReference type="Rhea" id="RHEA:17989"/>
        <dbReference type="Rhea" id="RHEA-COMP:9863"/>
        <dbReference type="Rhea" id="RHEA-COMP:11604"/>
        <dbReference type="ChEBI" id="CHEBI:15378"/>
        <dbReference type="ChEBI" id="CHEBI:29999"/>
        <dbReference type="ChEBI" id="CHEBI:30616"/>
        <dbReference type="ChEBI" id="CHEBI:83421"/>
        <dbReference type="ChEBI" id="CHEBI:456216"/>
        <dbReference type="EC" id="2.7.11.1"/>
    </reaction>
</comment>
<dbReference type="FunFam" id="3.30.200.20:FF:000178">
    <property type="entry name" value="serine/threonine-protein kinase PBS1-like"/>
    <property type="match status" value="1"/>
</dbReference>
<evidence type="ECO:0000256" key="7">
    <source>
        <dbReference type="ARBA" id="ARBA00022741"/>
    </source>
</evidence>
<evidence type="ECO:0000256" key="3">
    <source>
        <dbReference type="ARBA" id="ARBA00022527"/>
    </source>
</evidence>
<comment type="caution">
    <text evidence="18">The sequence shown here is derived from an EMBL/GenBank/DDBJ whole genome shotgun (WGS) entry which is preliminary data.</text>
</comment>
<sequence>NVTKKASGAVILDSGNFLLLGDDNKFEIVWQSFDHPVDFVLRWSNSVQYWESRVWNGKNFGHIPEMLQTNKSLFNISVENSSPVIYVTYTMMATVTALSSFIVDKCGTIRMYNLIDVDEWSMFWSQPVDQCTVYNLCGAYGTCNLKNLQFYSCAEGFKPRDNRAWDLQDWWTSGCVPEIPFNCDGSTDGFNDLRVSLPENQASSYPAQRKKDCVKPCLGNCSCTAFSYEKASGTCRIWFGDLINMQNSPSKSSSQVFSRVATSALDHVCRSSSFKRIKTTIVAGVFATLAVFLGIISIFLMCRRGRLPSTEMVADSSNALLRTFTYKDLKIATRNFKYKLRSGGFGSVFKGTLPDHTLLAVKKLEGSRQGEIQFRAEISSFGNIQHVNLVRLRGFCAEASRSRDSKSIQKVLDWKTRFEIALGTARGLVYLHEKCRDRTIHGDFKPENILVDNDFSPKLADFGLAKVVGRDFSRVLTTTRGTRGYLAPEWIYGLPITVKVDVYSFGMTLFEIISCRRNLELNVEDSRYYFPACAV</sequence>
<feature type="domain" description="Apple" evidence="17">
    <location>
        <begin position="183"/>
        <end position="261"/>
    </location>
</feature>
<organism evidence="18 19">
    <name type="scientific">Taxus chinensis</name>
    <name type="common">Chinese yew</name>
    <name type="synonym">Taxus wallichiana var. chinensis</name>
    <dbReference type="NCBI Taxonomy" id="29808"/>
    <lineage>
        <taxon>Eukaryota</taxon>
        <taxon>Viridiplantae</taxon>
        <taxon>Streptophyta</taxon>
        <taxon>Embryophyta</taxon>
        <taxon>Tracheophyta</taxon>
        <taxon>Spermatophyta</taxon>
        <taxon>Pinopsida</taxon>
        <taxon>Pinidae</taxon>
        <taxon>Conifers II</taxon>
        <taxon>Cupressales</taxon>
        <taxon>Taxaceae</taxon>
        <taxon>Taxus</taxon>
    </lineage>
</organism>
<dbReference type="Pfam" id="PF08276">
    <property type="entry name" value="PAN_2"/>
    <property type="match status" value="1"/>
</dbReference>
<reference evidence="18 19" key="1">
    <citation type="journal article" date="2021" name="Nat. Plants">
        <title>The Taxus genome provides insights into paclitaxel biosynthesis.</title>
        <authorList>
            <person name="Xiong X."/>
            <person name="Gou J."/>
            <person name="Liao Q."/>
            <person name="Li Y."/>
            <person name="Zhou Q."/>
            <person name="Bi G."/>
            <person name="Li C."/>
            <person name="Du R."/>
            <person name="Wang X."/>
            <person name="Sun T."/>
            <person name="Guo L."/>
            <person name="Liang H."/>
            <person name="Lu P."/>
            <person name="Wu Y."/>
            <person name="Zhang Z."/>
            <person name="Ro D.K."/>
            <person name="Shang Y."/>
            <person name="Huang S."/>
            <person name="Yan J."/>
        </authorList>
    </citation>
    <scope>NUCLEOTIDE SEQUENCE [LARGE SCALE GENOMIC DNA]</scope>
    <source>
        <strain evidence="18">Ta-2019</strain>
    </source>
</reference>
<dbReference type="GO" id="GO:0004674">
    <property type="term" value="F:protein serine/threonine kinase activity"/>
    <property type="evidence" value="ECO:0007669"/>
    <property type="project" value="UniProtKB-KW"/>
</dbReference>
<keyword evidence="19" id="KW-1185">Reference proteome</keyword>
<evidence type="ECO:0000256" key="1">
    <source>
        <dbReference type="ARBA" id="ARBA00004167"/>
    </source>
</evidence>
<dbReference type="SUPFAM" id="SSF51110">
    <property type="entry name" value="alpha-D-mannose-specific plant lectins"/>
    <property type="match status" value="1"/>
</dbReference>
<proteinExistence type="predicted"/>
<keyword evidence="8" id="KW-0418">Kinase</keyword>
<dbReference type="Gene3D" id="3.30.200.20">
    <property type="entry name" value="Phosphorylase Kinase, domain 1"/>
    <property type="match status" value="1"/>
</dbReference>
<dbReference type="FunFam" id="1.10.510.10:FF:001023">
    <property type="entry name" value="Os07g0541700 protein"/>
    <property type="match status" value="1"/>
</dbReference>
<keyword evidence="5 15" id="KW-0812">Transmembrane</keyword>
<dbReference type="SUPFAM" id="SSF56112">
    <property type="entry name" value="Protein kinase-like (PK-like)"/>
    <property type="match status" value="1"/>
</dbReference>
<keyword evidence="10 15" id="KW-1133">Transmembrane helix</keyword>
<feature type="non-terminal residue" evidence="18">
    <location>
        <position position="535"/>
    </location>
</feature>
<dbReference type="GO" id="GO:0016020">
    <property type="term" value="C:membrane"/>
    <property type="evidence" value="ECO:0007669"/>
    <property type="project" value="UniProtKB-SubCell"/>
</dbReference>
<evidence type="ECO:0000256" key="14">
    <source>
        <dbReference type="ARBA" id="ARBA00048679"/>
    </source>
</evidence>
<name>A0AA38GLH2_TAXCH</name>
<dbReference type="InterPro" id="IPR000858">
    <property type="entry name" value="S_locus_glycoprot_dom"/>
</dbReference>
<evidence type="ECO:0000313" key="18">
    <source>
        <dbReference type="EMBL" id="KAH9323908.1"/>
    </source>
</evidence>
<dbReference type="AlphaFoldDB" id="A0AA38GLH2"/>
<dbReference type="EC" id="2.7.11.1" evidence="2"/>
<dbReference type="InterPro" id="IPR011009">
    <property type="entry name" value="Kinase-like_dom_sf"/>
</dbReference>
<keyword evidence="3" id="KW-0723">Serine/threonine-protein kinase</keyword>
<gene>
    <name evidence="18" type="ORF">KI387_018547</name>
</gene>
<evidence type="ECO:0000256" key="8">
    <source>
        <dbReference type="ARBA" id="ARBA00022777"/>
    </source>
</evidence>
<evidence type="ECO:0000256" key="12">
    <source>
        <dbReference type="ARBA" id="ARBA00023157"/>
    </source>
</evidence>
<evidence type="ECO:0000259" key="16">
    <source>
        <dbReference type="PROSITE" id="PS50011"/>
    </source>
</evidence>
<accession>A0AA38GLH2</accession>
<dbReference type="Pfam" id="PF00069">
    <property type="entry name" value="Pkinase"/>
    <property type="match status" value="1"/>
</dbReference>
<dbReference type="InterPro" id="IPR003609">
    <property type="entry name" value="Pan_app"/>
</dbReference>
<evidence type="ECO:0000256" key="2">
    <source>
        <dbReference type="ARBA" id="ARBA00012513"/>
    </source>
</evidence>
<dbReference type="Gene3D" id="1.10.510.10">
    <property type="entry name" value="Transferase(Phosphotransferase) domain 1"/>
    <property type="match status" value="1"/>
</dbReference>
<dbReference type="PANTHER" id="PTHR47974">
    <property type="entry name" value="OS07G0415500 PROTEIN"/>
    <property type="match status" value="1"/>
</dbReference>
<dbReference type="OMA" id="CSINKNT"/>
<protein>
    <recommendedName>
        <fullName evidence="2">non-specific serine/threonine protein kinase</fullName>
        <ecNumber evidence="2">2.7.11.1</ecNumber>
    </recommendedName>
</protein>
<evidence type="ECO:0000256" key="9">
    <source>
        <dbReference type="ARBA" id="ARBA00022840"/>
    </source>
</evidence>
<keyword evidence="9" id="KW-0067">ATP-binding</keyword>
<evidence type="ECO:0000256" key="4">
    <source>
        <dbReference type="ARBA" id="ARBA00022679"/>
    </source>
</evidence>
<keyword evidence="7" id="KW-0547">Nucleotide-binding</keyword>
<dbReference type="GO" id="GO:0048544">
    <property type="term" value="P:recognition of pollen"/>
    <property type="evidence" value="ECO:0007669"/>
    <property type="project" value="InterPro"/>
</dbReference>
<dbReference type="Pfam" id="PF00954">
    <property type="entry name" value="S_locus_glycop"/>
    <property type="match status" value="1"/>
</dbReference>
<keyword evidence="11 15" id="KW-0472">Membrane</keyword>
<keyword evidence="4" id="KW-0808">Transferase</keyword>
<evidence type="ECO:0000259" key="17">
    <source>
        <dbReference type="PROSITE" id="PS50948"/>
    </source>
</evidence>
<dbReference type="PROSITE" id="PS50948">
    <property type="entry name" value="PAN"/>
    <property type="match status" value="1"/>
</dbReference>